<evidence type="ECO:0000256" key="7">
    <source>
        <dbReference type="ARBA" id="ARBA00023015"/>
    </source>
</evidence>
<dbReference type="Pfam" id="PF00400">
    <property type="entry name" value="WD40"/>
    <property type="match status" value="7"/>
</dbReference>
<feature type="compositionally biased region" description="Polar residues" evidence="11">
    <location>
        <begin position="862"/>
        <end position="878"/>
    </location>
</feature>
<dbReference type="SMART" id="SM00320">
    <property type="entry name" value="WD40"/>
    <property type="match status" value="7"/>
</dbReference>
<dbReference type="FunFam" id="2.130.10.10:FF:000111">
    <property type="entry name" value="Transcriptional repressor rco-1"/>
    <property type="match status" value="1"/>
</dbReference>
<dbReference type="PROSITE" id="PS50294">
    <property type="entry name" value="WD_REPEATS_REGION"/>
    <property type="match status" value="6"/>
</dbReference>
<dbReference type="Gene3D" id="1.20.5.340">
    <property type="match status" value="1"/>
</dbReference>
<evidence type="ECO:0000256" key="5">
    <source>
        <dbReference type="ARBA" id="ARBA00022771"/>
    </source>
</evidence>
<dbReference type="InterPro" id="IPR036236">
    <property type="entry name" value="Znf_C2H2_sf"/>
</dbReference>
<dbReference type="InterPro" id="IPR015943">
    <property type="entry name" value="WD40/YVTN_repeat-like_dom_sf"/>
</dbReference>
<feature type="region of interest" description="Disordered" evidence="11">
    <location>
        <begin position="761"/>
        <end position="788"/>
    </location>
</feature>
<dbReference type="InterPro" id="IPR013087">
    <property type="entry name" value="Znf_C2H2_type"/>
</dbReference>
<evidence type="ECO:0000313" key="13">
    <source>
        <dbReference type="EMBL" id="RAO72058.1"/>
    </source>
</evidence>
<feature type="repeat" description="WD" evidence="10">
    <location>
        <begin position="545"/>
        <end position="586"/>
    </location>
</feature>
<dbReference type="FunFam" id="3.30.160.60:FF:000446">
    <property type="entry name" value="Zinc finger protein"/>
    <property type="match status" value="1"/>
</dbReference>
<feature type="repeat" description="WD" evidence="10">
    <location>
        <begin position="328"/>
        <end position="362"/>
    </location>
</feature>
<evidence type="ECO:0000256" key="6">
    <source>
        <dbReference type="ARBA" id="ARBA00022833"/>
    </source>
</evidence>
<dbReference type="Pfam" id="PF08581">
    <property type="entry name" value="Tup_N"/>
    <property type="match status" value="1"/>
</dbReference>
<feature type="compositionally biased region" description="Pro residues" evidence="11">
    <location>
        <begin position="149"/>
        <end position="159"/>
    </location>
</feature>
<accession>A0A364L8B8</accession>
<keyword evidence="6" id="KW-0862">Zinc</keyword>
<evidence type="ECO:0000313" key="14">
    <source>
        <dbReference type="Proteomes" id="UP000249363"/>
    </source>
</evidence>
<keyword evidence="8" id="KW-0804">Transcription</keyword>
<dbReference type="InterPro" id="IPR019775">
    <property type="entry name" value="WD40_repeat_CS"/>
</dbReference>
<feature type="compositionally biased region" description="Polar residues" evidence="11">
    <location>
        <begin position="642"/>
        <end position="652"/>
    </location>
</feature>
<dbReference type="Pfam" id="PF00096">
    <property type="entry name" value="zf-C2H2"/>
    <property type="match status" value="2"/>
</dbReference>
<feature type="region of interest" description="Disordered" evidence="11">
    <location>
        <begin position="1049"/>
        <end position="1134"/>
    </location>
</feature>
<name>A0A364L8B8_TALAM</name>
<dbReference type="InterPro" id="IPR001680">
    <property type="entry name" value="WD40_rpt"/>
</dbReference>
<protein>
    <recommendedName>
        <fullName evidence="12">C2H2-type domain-containing protein</fullName>
    </recommendedName>
</protein>
<keyword evidence="2 10" id="KW-0853">WD repeat</keyword>
<keyword evidence="3" id="KW-0479">Metal-binding</keyword>
<dbReference type="PROSITE" id="PS00028">
    <property type="entry name" value="ZINC_FINGER_C2H2_1"/>
    <property type="match status" value="4"/>
</dbReference>
<feature type="repeat" description="WD" evidence="10">
    <location>
        <begin position="404"/>
        <end position="445"/>
    </location>
</feature>
<dbReference type="Proteomes" id="UP000249363">
    <property type="component" value="Unassembled WGS sequence"/>
</dbReference>
<dbReference type="Gene3D" id="3.30.160.60">
    <property type="entry name" value="Classic Zinc Finger"/>
    <property type="match status" value="4"/>
</dbReference>
<dbReference type="SUPFAM" id="SSF57667">
    <property type="entry name" value="beta-beta-alpha zinc fingers"/>
    <property type="match status" value="2"/>
</dbReference>
<evidence type="ECO:0000256" key="3">
    <source>
        <dbReference type="ARBA" id="ARBA00022723"/>
    </source>
</evidence>
<evidence type="ECO:0000256" key="1">
    <source>
        <dbReference type="ARBA" id="ARBA00022491"/>
    </source>
</evidence>
<dbReference type="FunFam" id="3.30.160.60:FF:002343">
    <property type="entry name" value="Zinc finger protein 33A"/>
    <property type="match status" value="1"/>
</dbReference>
<feature type="region of interest" description="Disordered" evidence="11">
    <location>
        <begin position="802"/>
        <end position="846"/>
    </location>
</feature>
<reference evidence="13 14" key="1">
    <citation type="journal article" date="2017" name="Biotechnol. Biofuels">
        <title>Differential beta-glucosidase expression as a function of carbon source availability in Talaromyces amestolkiae: a genomic and proteomic approach.</title>
        <authorList>
            <person name="de Eugenio L.I."/>
            <person name="Mendez-Liter J.A."/>
            <person name="Nieto-Dominguez M."/>
            <person name="Alonso L."/>
            <person name="Gil-Munoz J."/>
            <person name="Barriuso J."/>
            <person name="Prieto A."/>
            <person name="Martinez M.J."/>
        </authorList>
    </citation>
    <scope>NUCLEOTIDE SEQUENCE [LARGE SCALE GENOMIC DNA]</scope>
    <source>
        <strain evidence="13 14">CIB</strain>
    </source>
</reference>
<dbReference type="RefSeq" id="XP_040736573.1">
    <property type="nucleotide sequence ID" value="XM_040880836.1"/>
</dbReference>
<keyword evidence="1" id="KW-0678">Repressor</keyword>
<dbReference type="SMART" id="SM00355">
    <property type="entry name" value="ZnF_C2H2"/>
    <property type="match status" value="4"/>
</dbReference>
<evidence type="ECO:0000256" key="11">
    <source>
        <dbReference type="SAM" id="MobiDB-lite"/>
    </source>
</evidence>
<keyword evidence="4" id="KW-0677">Repeat</keyword>
<evidence type="ECO:0000256" key="2">
    <source>
        <dbReference type="ARBA" id="ARBA00022574"/>
    </source>
</evidence>
<feature type="compositionally biased region" description="Basic residues" evidence="11">
    <location>
        <begin position="1125"/>
        <end position="1134"/>
    </location>
</feature>
<feature type="region of interest" description="Disordered" evidence="11">
    <location>
        <begin position="87"/>
        <end position="250"/>
    </location>
</feature>
<proteinExistence type="predicted"/>
<dbReference type="CDD" id="cd00200">
    <property type="entry name" value="WD40"/>
    <property type="match status" value="1"/>
</dbReference>
<dbReference type="SUPFAM" id="SSF50978">
    <property type="entry name" value="WD40 repeat-like"/>
    <property type="match status" value="1"/>
</dbReference>
<feature type="compositionally biased region" description="Low complexity" evidence="11">
    <location>
        <begin position="1064"/>
        <end position="1092"/>
    </location>
</feature>
<dbReference type="GO" id="GO:0008270">
    <property type="term" value="F:zinc ion binding"/>
    <property type="evidence" value="ECO:0007669"/>
    <property type="project" value="UniProtKB-KW"/>
</dbReference>
<feature type="compositionally biased region" description="Polar residues" evidence="11">
    <location>
        <begin position="833"/>
        <end position="846"/>
    </location>
</feature>
<feature type="domain" description="C2H2-type" evidence="12">
    <location>
        <begin position="985"/>
        <end position="1015"/>
    </location>
</feature>
<feature type="domain" description="C2H2-type" evidence="12">
    <location>
        <begin position="897"/>
        <end position="926"/>
    </location>
</feature>
<keyword evidence="5 9" id="KW-0863">Zinc-finger</keyword>
<feature type="compositionally biased region" description="Polar residues" evidence="11">
    <location>
        <begin position="761"/>
        <end position="773"/>
    </location>
</feature>
<organism evidence="13 14">
    <name type="scientific">Talaromyces amestolkiae</name>
    <dbReference type="NCBI Taxonomy" id="1196081"/>
    <lineage>
        <taxon>Eukaryota</taxon>
        <taxon>Fungi</taxon>
        <taxon>Dikarya</taxon>
        <taxon>Ascomycota</taxon>
        <taxon>Pezizomycotina</taxon>
        <taxon>Eurotiomycetes</taxon>
        <taxon>Eurotiomycetidae</taxon>
        <taxon>Eurotiales</taxon>
        <taxon>Trichocomaceae</taxon>
        <taxon>Talaromyces</taxon>
        <taxon>Talaromyces sect. Talaromyces</taxon>
    </lineage>
</organism>
<feature type="repeat" description="WD" evidence="10">
    <location>
        <begin position="503"/>
        <end position="544"/>
    </location>
</feature>
<feature type="region of interest" description="Disordered" evidence="11">
    <location>
        <begin position="634"/>
        <end position="657"/>
    </location>
</feature>
<sequence>MYNAHRGMVPAPNNRLTELLEQLRQEFESQSRSTGEFEHQLTGQIQEMEMIRQKVYQLEQAQIKIKAEYENEIRVLRHELESRGVQTVPSHVGGPTHAGPSQAPPALGHGTNNLFGGIMANQGGSGPGLAPPPPQDQQPPQHGLQQPAPAAPQGPPQPPQSSYGGYQPGAGVNGYGPPPPPTASPGPGKGRGRAPPGPATPQQTHQLNYPAPGASPQIPRPTPTGQLVRERPGNTLANWNPDDLPATQKREGPDWYAVFNPEVQRVLDVELVHHLVHDSVVCCVRFSRDGKYVATGCNRSAQIFDVATGQNVATLQDESVDKDGDLYIRSVCFSPDGKYLATGAEDKQIRVWDIATRTIKHVFTGHEQDIYSLDFAGNGRYIASGSGDKTVRLWDVLEGKLVYTLSIEDGVTTVAMSPDGHYVAAGSLDKSVRVWDTTTGYLVERLENPDGHKDSVYSVAFAPNGRDLVSGSLDKTIKMWELTAPRGMLPGTGVKGGKCVRTFEGHKDFVLSVCLTPDGHWVMSGSKDRGVQFWDPNTGSAQMMLQGHKNSVISVAPSPSNNLFATGSGDMRARIWRFPNNELRVLEPPRFIDPHVENTLPYYQNAAPVTYAPHIPSPPYEVPGHMMNGYHNSYHQPHLFNHHQTSGPPQTHSHAHTQPIHTHLHAAQVHHARPIALHHPQQAATAGHLSTEHTPIHSPSPDVHQASRRMPHVQSTRLTPQNVQQQQQQQSRILDDYRSGAAPAITTSVTTTTTTSNVNILTPVSPSSNTVVNAQKREKDSSGVTKDINFSTEVDMLMKTIQSHDPAPNSSSSTSTPTPSVTSAATPPPPHHQFSTSQQPHYSSNTSQMSYQLGIAGYNSYESTQNANTSAPQPQAQSGGRVVSDSPDGNSKHKRKHQCTLPGCGKLFTQKTHLDIHMRAHTGLKPFKCNEPQCGQRFSQLGNLRTHERRHTGERPFKCEVCGKCFAQKGNVRAHMFTHAKSKPYTCQLDSCWKQFTQLGNLKSHQNKFHAATLRDLTIRFANMPNPDVMTADDRSLWTYFASLYKNSNKGIKGRGKDRKIACTNPNKKNSSSSGSGNNSGRNGRSTSNGNSASENLPSGSDSGSSDYHSFGEDGDEEEELHEQQHHHHPQQRYAHHTIPSVHHGHGGILGHVVHHREPLSMYSKSDR</sequence>
<feature type="repeat" description="WD" evidence="10">
    <location>
        <begin position="363"/>
        <end position="404"/>
    </location>
</feature>
<dbReference type="Gene3D" id="2.130.10.10">
    <property type="entry name" value="YVTN repeat-like/Quinoprotein amine dehydrogenase"/>
    <property type="match status" value="1"/>
</dbReference>
<dbReference type="FunFam" id="1.20.5.340:FF:000030">
    <property type="entry name" value="Putative transcriptional repressor TUP1"/>
    <property type="match status" value="1"/>
</dbReference>
<dbReference type="GeneID" id="63797285"/>
<gene>
    <name evidence="13" type="ORF">BHQ10_008070</name>
</gene>
<dbReference type="PROSITE" id="PS00678">
    <property type="entry name" value="WD_REPEATS_1"/>
    <property type="match status" value="4"/>
</dbReference>
<feature type="domain" description="C2H2-type" evidence="12">
    <location>
        <begin position="927"/>
        <end position="956"/>
    </location>
</feature>
<evidence type="ECO:0000256" key="4">
    <source>
        <dbReference type="ARBA" id="ARBA00022737"/>
    </source>
</evidence>
<dbReference type="PANTHER" id="PTHR19848:SF8">
    <property type="entry name" value="F-BOX AND WD REPEAT DOMAIN CONTAINING 7"/>
    <property type="match status" value="1"/>
</dbReference>
<feature type="compositionally biased region" description="Polar residues" evidence="11">
    <location>
        <begin position="713"/>
        <end position="723"/>
    </location>
</feature>
<evidence type="ECO:0000256" key="9">
    <source>
        <dbReference type="PROSITE-ProRule" id="PRU00042"/>
    </source>
</evidence>
<feature type="repeat" description="WD" evidence="10">
    <location>
        <begin position="449"/>
        <end position="482"/>
    </location>
</feature>
<dbReference type="OrthoDB" id="17410at2759"/>
<evidence type="ECO:0000256" key="8">
    <source>
        <dbReference type="ARBA" id="ARBA00023163"/>
    </source>
</evidence>
<keyword evidence="7" id="KW-0805">Transcription regulation</keyword>
<feature type="domain" description="C2H2-type" evidence="12">
    <location>
        <begin position="957"/>
        <end position="984"/>
    </location>
</feature>
<comment type="caution">
    <text evidence="13">The sequence shown here is derived from an EMBL/GenBank/DDBJ whole genome shotgun (WGS) entry which is preliminary data.</text>
</comment>
<dbReference type="InterPro" id="IPR020472">
    <property type="entry name" value="WD40_PAC1"/>
</dbReference>
<evidence type="ECO:0000259" key="12">
    <source>
        <dbReference type="PROSITE" id="PS50157"/>
    </source>
</evidence>
<feature type="region of interest" description="Disordered" evidence="11">
    <location>
        <begin position="862"/>
        <end position="898"/>
    </location>
</feature>
<feature type="compositionally biased region" description="Low complexity" evidence="11">
    <location>
        <begin position="806"/>
        <end position="825"/>
    </location>
</feature>
<dbReference type="PROSITE" id="PS50082">
    <property type="entry name" value="WD_REPEATS_2"/>
    <property type="match status" value="6"/>
</dbReference>
<dbReference type="InterPro" id="IPR013890">
    <property type="entry name" value="Tscrpt_rep_Tup1_N"/>
</dbReference>
<feature type="region of interest" description="Disordered" evidence="11">
    <location>
        <begin position="679"/>
        <end position="736"/>
    </location>
</feature>
<keyword evidence="14" id="KW-1185">Reference proteome</keyword>
<dbReference type="PANTHER" id="PTHR19848">
    <property type="entry name" value="WD40 REPEAT PROTEIN"/>
    <property type="match status" value="1"/>
</dbReference>
<dbReference type="AlphaFoldDB" id="A0A364L8B8"/>
<dbReference type="PROSITE" id="PS50157">
    <property type="entry name" value="ZINC_FINGER_C2H2_2"/>
    <property type="match status" value="4"/>
</dbReference>
<evidence type="ECO:0000256" key="10">
    <source>
        <dbReference type="PROSITE-ProRule" id="PRU00221"/>
    </source>
</evidence>
<dbReference type="InterPro" id="IPR036322">
    <property type="entry name" value="WD40_repeat_dom_sf"/>
</dbReference>
<feature type="compositionally biased region" description="Low complexity" evidence="11">
    <location>
        <begin position="138"/>
        <end position="148"/>
    </location>
</feature>
<dbReference type="STRING" id="1196081.A0A364L8B8"/>
<dbReference type="PRINTS" id="PR00320">
    <property type="entry name" value="GPROTEINBRPT"/>
</dbReference>
<dbReference type="EMBL" id="MIKG01000018">
    <property type="protein sequence ID" value="RAO72058.1"/>
    <property type="molecule type" value="Genomic_DNA"/>
</dbReference>